<dbReference type="Proteomes" id="UP000757103">
    <property type="component" value="Unassembled WGS sequence"/>
</dbReference>
<feature type="binding site" evidence="6">
    <location>
        <begin position="6"/>
        <end position="11"/>
    </location>
    <ligand>
        <name>NADP(+)</name>
        <dbReference type="ChEBI" id="CHEBI:58349"/>
    </ligand>
</feature>
<feature type="binding site" evidence="6">
    <location>
        <position position="56"/>
    </location>
    <ligand>
        <name>NADPH</name>
        <dbReference type="ChEBI" id="CHEBI:57783"/>
    </ligand>
</feature>
<dbReference type="SUPFAM" id="SSF51735">
    <property type="entry name" value="NAD(P)-binding Rossmann-fold domains"/>
    <property type="match status" value="1"/>
</dbReference>
<accession>A0A921SU72</accession>
<dbReference type="PANTHER" id="PTHR11645">
    <property type="entry name" value="PYRROLINE-5-CARBOXYLATE REDUCTASE"/>
    <property type="match status" value="1"/>
</dbReference>
<dbReference type="EMBL" id="DYUD01000006">
    <property type="protein sequence ID" value="HJG88012.1"/>
    <property type="molecule type" value="Genomic_DNA"/>
</dbReference>
<keyword evidence="4" id="KW-0963">Cytoplasm</keyword>
<dbReference type="GO" id="GO:0004735">
    <property type="term" value="F:pyrroline-5-carboxylate reductase activity"/>
    <property type="evidence" value="ECO:0007669"/>
    <property type="project" value="UniProtKB-UniRule"/>
</dbReference>
<comment type="function">
    <text evidence="4">Catalyzes the reduction of 1-pyrroline-5-carboxylate (PCA) to L-proline.</text>
</comment>
<evidence type="ECO:0000256" key="4">
    <source>
        <dbReference type="HAMAP-Rule" id="MF_01925"/>
    </source>
</evidence>
<organism evidence="9 10">
    <name type="scientific">Barnesiella viscericola</name>
    <dbReference type="NCBI Taxonomy" id="397865"/>
    <lineage>
        <taxon>Bacteria</taxon>
        <taxon>Pseudomonadati</taxon>
        <taxon>Bacteroidota</taxon>
        <taxon>Bacteroidia</taxon>
        <taxon>Bacteroidales</taxon>
        <taxon>Barnesiellaceae</taxon>
        <taxon>Barnesiella</taxon>
    </lineage>
</organism>
<comment type="catalytic activity">
    <reaction evidence="4">
        <text>L-proline + NAD(+) = (S)-1-pyrroline-5-carboxylate + NADH + 2 H(+)</text>
        <dbReference type="Rhea" id="RHEA:14105"/>
        <dbReference type="ChEBI" id="CHEBI:15378"/>
        <dbReference type="ChEBI" id="CHEBI:17388"/>
        <dbReference type="ChEBI" id="CHEBI:57540"/>
        <dbReference type="ChEBI" id="CHEBI:57945"/>
        <dbReference type="ChEBI" id="CHEBI:60039"/>
        <dbReference type="EC" id="1.5.1.2"/>
    </reaction>
</comment>
<reference evidence="9" key="2">
    <citation type="submission" date="2021-09" db="EMBL/GenBank/DDBJ databases">
        <authorList>
            <person name="Gilroy R."/>
        </authorList>
    </citation>
    <scope>NUCLEOTIDE SEQUENCE</scope>
    <source>
        <strain evidence="9">CHK121-7720</strain>
    </source>
</reference>
<dbReference type="Gene3D" id="3.40.50.720">
    <property type="entry name" value="NAD(P)-binding Rossmann-like Domain"/>
    <property type="match status" value="1"/>
</dbReference>
<dbReference type="InterPro" id="IPR028939">
    <property type="entry name" value="P5C_Rdtase_cat_N"/>
</dbReference>
<name>A0A921SU72_9BACT</name>
<evidence type="ECO:0000256" key="1">
    <source>
        <dbReference type="ARBA" id="ARBA00005525"/>
    </source>
</evidence>
<dbReference type="Pfam" id="PF14748">
    <property type="entry name" value="P5CR_dimer"/>
    <property type="match status" value="1"/>
</dbReference>
<dbReference type="InterPro" id="IPR036291">
    <property type="entry name" value="NAD(P)-bd_dom_sf"/>
</dbReference>
<evidence type="ECO:0000259" key="7">
    <source>
        <dbReference type="Pfam" id="PF03807"/>
    </source>
</evidence>
<dbReference type="InterPro" id="IPR008927">
    <property type="entry name" value="6-PGluconate_DH-like_C_sf"/>
</dbReference>
<feature type="binding site" evidence="6">
    <location>
        <begin position="69"/>
        <end position="72"/>
    </location>
    <ligand>
        <name>NADP(+)</name>
        <dbReference type="ChEBI" id="CHEBI:58349"/>
    </ligand>
</feature>
<dbReference type="GO" id="GO:0055129">
    <property type="term" value="P:L-proline biosynthetic process"/>
    <property type="evidence" value="ECO:0007669"/>
    <property type="project" value="UniProtKB-UniRule"/>
</dbReference>
<dbReference type="GO" id="GO:0005737">
    <property type="term" value="C:cytoplasm"/>
    <property type="evidence" value="ECO:0007669"/>
    <property type="project" value="UniProtKB-SubCell"/>
</dbReference>
<keyword evidence="4" id="KW-0641">Proline biosynthesis</keyword>
<dbReference type="NCBIfam" id="TIGR00112">
    <property type="entry name" value="proC"/>
    <property type="match status" value="1"/>
</dbReference>
<evidence type="ECO:0000256" key="5">
    <source>
        <dbReference type="NCBIfam" id="TIGR00112"/>
    </source>
</evidence>
<evidence type="ECO:0000313" key="10">
    <source>
        <dbReference type="Proteomes" id="UP000757103"/>
    </source>
</evidence>
<dbReference type="RefSeq" id="WP_273305120.1">
    <property type="nucleotide sequence ID" value="NZ_DYUD01000006.1"/>
</dbReference>
<feature type="domain" description="Pyrroline-5-carboxylate reductase catalytic N-terminal" evidence="7">
    <location>
        <begin position="2"/>
        <end position="99"/>
    </location>
</feature>
<protein>
    <recommendedName>
        <fullName evidence="4 5">Pyrroline-5-carboxylate reductase</fullName>
        <shortName evidence="4">P5C reductase</shortName>
        <shortName evidence="4">P5CR</shortName>
        <ecNumber evidence="4 5">1.5.1.2</ecNumber>
    </recommendedName>
    <alternativeName>
        <fullName evidence="4">PCA reductase</fullName>
    </alternativeName>
</protein>
<keyword evidence="3 4" id="KW-0560">Oxidoreductase</keyword>
<feature type="domain" description="Pyrroline-5-carboxylate reductase dimerisation" evidence="8">
    <location>
        <begin position="164"/>
        <end position="261"/>
    </location>
</feature>
<keyword evidence="4" id="KW-0028">Amino-acid biosynthesis</keyword>
<evidence type="ECO:0000313" key="9">
    <source>
        <dbReference type="EMBL" id="HJG88012.1"/>
    </source>
</evidence>
<dbReference type="AlphaFoldDB" id="A0A921SU72"/>
<dbReference type="InterPro" id="IPR000304">
    <property type="entry name" value="Pyrroline-COOH_reductase"/>
</dbReference>
<reference evidence="9" key="1">
    <citation type="journal article" date="2021" name="PeerJ">
        <title>Extensive microbial diversity within the chicken gut microbiome revealed by metagenomics and culture.</title>
        <authorList>
            <person name="Gilroy R."/>
            <person name="Ravi A."/>
            <person name="Getino M."/>
            <person name="Pursley I."/>
            <person name="Horton D.L."/>
            <person name="Alikhan N.F."/>
            <person name="Baker D."/>
            <person name="Gharbi K."/>
            <person name="Hall N."/>
            <person name="Watson M."/>
            <person name="Adriaenssens E.M."/>
            <person name="Foster-Nyarko E."/>
            <person name="Jarju S."/>
            <person name="Secka A."/>
            <person name="Antonio M."/>
            <person name="Oren A."/>
            <person name="Chaudhuri R.R."/>
            <person name="La Ragione R."/>
            <person name="Hildebrand F."/>
            <person name="Pallen M.J."/>
        </authorList>
    </citation>
    <scope>NUCLEOTIDE SEQUENCE</scope>
    <source>
        <strain evidence="9">CHK121-7720</strain>
    </source>
</reference>
<comment type="subcellular location">
    <subcellularLocation>
        <location evidence="4">Cytoplasm</location>
    </subcellularLocation>
</comment>
<evidence type="ECO:0000256" key="6">
    <source>
        <dbReference type="PIRSR" id="PIRSR000193-1"/>
    </source>
</evidence>
<dbReference type="Pfam" id="PF03807">
    <property type="entry name" value="F420_oxidored"/>
    <property type="match status" value="1"/>
</dbReference>
<evidence type="ECO:0000256" key="2">
    <source>
        <dbReference type="ARBA" id="ARBA00022857"/>
    </source>
</evidence>
<gene>
    <name evidence="4 9" type="primary">proC</name>
    <name evidence="9" type="ORF">K8U91_00855</name>
</gene>
<evidence type="ECO:0000259" key="8">
    <source>
        <dbReference type="Pfam" id="PF14748"/>
    </source>
</evidence>
<keyword evidence="2 4" id="KW-0521">NADP</keyword>
<dbReference type="SUPFAM" id="SSF48179">
    <property type="entry name" value="6-phosphogluconate dehydrogenase C-terminal domain-like"/>
    <property type="match status" value="1"/>
</dbReference>
<proteinExistence type="inferred from homology"/>
<dbReference type="Gene3D" id="1.10.3730.10">
    <property type="entry name" value="ProC C-terminal domain-like"/>
    <property type="match status" value="1"/>
</dbReference>
<dbReference type="InterPro" id="IPR029036">
    <property type="entry name" value="P5CR_dimer"/>
</dbReference>
<comment type="pathway">
    <text evidence="4">Amino-acid biosynthesis; L-proline biosynthesis; L-proline from L-glutamate 5-semialdehyde: step 1/1.</text>
</comment>
<comment type="caution">
    <text evidence="9">The sequence shown here is derived from an EMBL/GenBank/DDBJ whole genome shotgun (WGS) entry which is preliminary data.</text>
</comment>
<dbReference type="HAMAP" id="MF_01925">
    <property type="entry name" value="P5C_reductase"/>
    <property type="match status" value="1"/>
</dbReference>
<comment type="catalytic activity">
    <reaction evidence="4">
        <text>L-proline + NADP(+) = (S)-1-pyrroline-5-carboxylate + NADPH + 2 H(+)</text>
        <dbReference type="Rhea" id="RHEA:14109"/>
        <dbReference type="ChEBI" id="CHEBI:15378"/>
        <dbReference type="ChEBI" id="CHEBI:17388"/>
        <dbReference type="ChEBI" id="CHEBI:57783"/>
        <dbReference type="ChEBI" id="CHEBI:58349"/>
        <dbReference type="ChEBI" id="CHEBI:60039"/>
        <dbReference type="EC" id="1.5.1.2"/>
    </reaction>
</comment>
<sequence length="262" mass="27792">MKITIIGGGNMGGAIARGLAKSDFVTPADITVSNRGQEKLDLLKTYNPQIHTTTDNKAAIQDADIIILAVKPWVLDSVAIDIRNGLDLPRQMIVSVVAGATIERLAALFTSGDAIPAIFRVMPNTAIAIRESMTLFTPYNATPEQVDCVRAMLDSLGKSLLVDESLMEAGTALCSCGTAFAMRYMRAAIEGGVEMGFRAQDAQLVVEQTVRGAAELLLATGNHPEVEIDRVTTPGGITIKGLNEMEMAGFSAAVIRGLKASK</sequence>
<dbReference type="EC" id="1.5.1.2" evidence="4 5"/>
<comment type="similarity">
    <text evidence="1 4">Belongs to the pyrroline-5-carboxylate reductase family.</text>
</comment>
<dbReference type="PIRSF" id="PIRSF000193">
    <property type="entry name" value="Pyrrol-5-carb_rd"/>
    <property type="match status" value="1"/>
</dbReference>
<dbReference type="PANTHER" id="PTHR11645:SF0">
    <property type="entry name" value="PYRROLINE-5-CARBOXYLATE REDUCTASE 3"/>
    <property type="match status" value="1"/>
</dbReference>
<evidence type="ECO:0000256" key="3">
    <source>
        <dbReference type="ARBA" id="ARBA00023002"/>
    </source>
</evidence>